<dbReference type="Proteomes" id="UP000199058">
    <property type="component" value="Unassembled WGS sequence"/>
</dbReference>
<keyword evidence="2 4" id="KW-1133">Transmembrane helix</keyword>
<evidence type="ECO:0000259" key="5">
    <source>
        <dbReference type="PROSITE" id="PS50850"/>
    </source>
</evidence>
<dbReference type="GO" id="GO:0005886">
    <property type="term" value="C:plasma membrane"/>
    <property type="evidence" value="ECO:0007669"/>
    <property type="project" value="TreeGrafter"/>
</dbReference>
<dbReference type="Pfam" id="PF07690">
    <property type="entry name" value="MFS_1"/>
    <property type="match status" value="1"/>
</dbReference>
<dbReference type="Gene3D" id="1.20.1250.20">
    <property type="entry name" value="MFS general substrate transporter like domains"/>
    <property type="match status" value="1"/>
</dbReference>
<feature type="transmembrane region" description="Helical" evidence="4">
    <location>
        <begin position="339"/>
        <end position="361"/>
    </location>
</feature>
<feature type="transmembrane region" description="Helical" evidence="4">
    <location>
        <begin position="131"/>
        <end position="150"/>
    </location>
</feature>
<evidence type="ECO:0000256" key="2">
    <source>
        <dbReference type="ARBA" id="ARBA00022989"/>
    </source>
</evidence>
<protein>
    <submittedName>
        <fullName evidence="6">Predicted arabinose efflux permease, MFS family</fullName>
    </submittedName>
</protein>
<dbReference type="InterPro" id="IPR036259">
    <property type="entry name" value="MFS_trans_sf"/>
</dbReference>
<feature type="transmembrane region" description="Helical" evidence="4">
    <location>
        <begin position="101"/>
        <end position="119"/>
    </location>
</feature>
<evidence type="ECO:0000256" key="3">
    <source>
        <dbReference type="ARBA" id="ARBA00023136"/>
    </source>
</evidence>
<feature type="transmembrane region" description="Helical" evidence="4">
    <location>
        <begin position="248"/>
        <end position="267"/>
    </location>
</feature>
<accession>A0A1I1HCG1</accession>
<dbReference type="PANTHER" id="PTHR23521:SF3">
    <property type="entry name" value="MFS TRANSPORTER"/>
    <property type="match status" value="1"/>
</dbReference>
<reference evidence="6 7" key="1">
    <citation type="submission" date="2016-10" db="EMBL/GenBank/DDBJ databases">
        <authorList>
            <person name="de Groot N.N."/>
        </authorList>
    </citation>
    <scope>NUCLEOTIDE SEQUENCE [LARGE SCALE GENOMIC DNA]</scope>
    <source>
        <strain evidence="6 7">DSM 18438</strain>
    </source>
</reference>
<dbReference type="InterPro" id="IPR011701">
    <property type="entry name" value="MFS"/>
</dbReference>
<feature type="transmembrane region" description="Helical" evidence="4">
    <location>
        <begin position="45"/>
        <end position="65"/>
    </location>
</feature>
<evidence type="ECO:0000256" key="4">
    <source>
        <dbReference type="SAM" id="Phobius"/>
    </source>
</evidence>
<feature type="transmembrane region" description="Helical" evidence="4">
    <location>
        <begin position="77"/>
        <end position="95"/>
    </location>
</feature>
<feature type="transmembrane region" description="Helical" evidence="4">
    <location>
        <begin position="162"/>
        <end position="181"/>
    </location>
</feature>
<evidence type="ECO:0000313" key="7">
    <source>
        <dbReference type="Proteomes" id="UP000199058"/>
    </source>
</evidence>
<dbReference type="EMBL" id="FOLH01000003">
    <property type="protein sequence ID" value="SFC21282.1"/>
    <property type="molecule type" value="Genomic_DNA"/>
</dbReference>
<keyword evidence="1 4" id="KW-0812">Transmembrane</keyword>
<dbReference type="AlphaFoldDB" id="A0A1I1HCG1"/>
<dbReference type="GO" id="GO:0022857">
    <property type="term" value="F:transmembrane transporter activity"/>
    <property type="evidence" value="ECO:0007669"/>
    <property type="project" value="InterPro"/>
</dbReference>
<evidence type="ECO:0000256" key="1">
    <source>
        <dbReference type="ARBA" id="ARBA00022692"/>
    </source>
</evidence>
<dbReference type="InterPro" id="IPR020846">
    <property type="entry name" value="MFS_dom"/>
</dbReference>
<organism evidence="6 7">
    <name type="scientific">Marinospirillum celere</name>
    <dbReference type="NCBI Taxonomy" id="1122252"/>
    <lineage>
        <taxon>Bacteria</taxon>
        <taxon>Pseudomonadati</taxon>
        <taxon>Pseudomonadota</taxon>
        <taxon>Gammaproteobacteria</taxon>
        <taxon>Oceanospirillales</taxon>
        <taxon>Oceanospirillaceae</taxon>
        <taxon>Marinospirillum</taxon>
    </lineage>
</organism>
<feature type="transmembrane region" description="Helical" evidence="4">
    <location>
        <begin position="303"/>
        <end position="327"/>
    </location>
</feature>
<name>A0A1I1HCG1_9GAMM</name>
<dbReference type="RefSeq" id="WP_091962571.1">
    <property type="nucleotide sequence ID" value="NZ_FOLH01000003.1"/>
</dbReference>
<evidence type="ECO:0000313" key="6">
    <source>
        <dbReference type="EMBL" id="SFC21282.1"/>
    </source>
</evidence>
<dbReference type="PROSITE" id="PS50850">
    <property type="entry name" value="MFS"/>
    <property type="match status" value="1"/>
</dbReference>
<feature type="transmembrane region" description="Helical" evidence="4">
    <location>
        <begin position="215"/>
        <end position="236"/>
    </location>
</feature>
<dbReference type="PANTHER" id="PTHR23521">
    <property type="entry name" value="TRANSPORTER MFS SUPERFAMILY"/>
    <property type="match status" value="1"/>
</dbReference>
<keyword evidence="3 4" id="KW-0472">Membrane</keyword>
<dbReference type="OrthoDB" id="9781976at2"/>
<dbReference type="STRING" id="1122252.SAMN05660443_1914"/>
<feature type="transmembrane region" description="Helical" evidence="4">
    <location>
        <begin position="367"/>
        <end position="385"/>
    </location>
</feature>
<dbReference type="SUPFAM" id="SSF103473">
    <property type="entry name" value="MFS general substrate transporter"/>
    <property type="match status" value="1"/>
</dbReference>
<feature type="domain" description="Major facilitator superfamily (MFS) profile" evidence="5">
    <location>
        <begin position="9"/>
        <end position="388"/>
    </location>
</feature>
<sequence length="397" mass="42891">MQLLLQRHPLLVIVLAQLFGTSLWFSINGVALNLAADIGLTEAGLGYLTLAVQLGFITGALVIAMSSLADRFAASRVFALAALLGALVNGLFILAADFFTLALLLRFLTGLCLAGIYPLGMKLVISWTPEYAGRALGWLVGMLTLGTALPHLLRAVTPVLDWSLPMILASLLALIGGWLVWQLGEGRQLPQANKGILPLQGLAAWRDLSFRRITAGYFGHCWELYAFWTLVPFLVAREMNRLGAADSWISWLSFLIMAAGVFGCIWGGRLSRHFGSLQVARLLLLVSGFLCLVYPFIAAVSPYLMLALLALWGFAVIADSPQFSALASANAPREHLGSALAMMNAVGFALTLPSIALVTSLWPLLDVWVSLILLPGPLLGLRAIFKLKTGQLKEIRL</sequence>
<proteinExistence type="predicted"/>
<keyword evidence="7" id="KW-1185">Reference proteome</keyword>
<gene>
    <name evidence="6" type="ORF">SAMN05660443_1914</name>
</gene>